<name>A0A9W8YIQ1_9PEZI</name>
<evidence type="ECO:0000313" key="2">
    <source>
        <dbReference type="EMBL" id="KAJ4385489.1"/>
    </source>
</evidence>
<dbReference type="AlphaFoldDB" id="A0A9W8YIQ1"/>
<comment type="caution">
    <text evidence="2">The sequence shown here is derived from an EMBL/GenBank/DDBJ whole genome shotgun (WGS) entry which is preliminary data.</text>
</comment>
<gene>
    <name evidence="2" type="ORF">N0V93_009917</name>
</gene>
<accession>A0A9W8YIQ1</accession>
<feature type="region of interest" description="Disordered" evidence="1">
    <location>
        <begin position="1"/>
        <end position="42"/>
    </location>
</feature>
<keyword evidence="3" id="KW-1185">Reference proteome</keyword>
<reference evidence="2" key="1">
    <citation type="submission" date="2022-10" db="EMBL/GenBank/DDBJ databases">
        <title>Tapping the CABI collections for fungal endophytes: first genome assemblies for Collariella, Neodidymelliopsis, Ascochyta clinopodiicola, Didymella pomorum, Didymosphaeria variabile, Neocosmospora piperis and Neocucurbitaria cava.</title>
        <authorList>
            <person name="Hill R."/>
        </authorList>
    </citation>
    <scope>NUCLEOTIDE SEQUENCE</scope>
    <source>
        <strain evidence="2">IMI 355082</strain>
    </source>
</reference>
<proteinExistence type="predicted"/>
<sequence>MPVTISSGSSAPTTSPGTIIESDGTDVVAGNESNTNDPGKTIFVPGNSGEIVVPTQEDPSVLAPGGIPVTITGGSDGVVVIPGGQGTGGGATIYFSPSA</sequence>
<protein>
    <submittedName>
        <fullName evidence="2">Uncharacterized protein</fullName>
    </submittedName>
</protein>
<dbReference type="Proteomes" id="UP001140453">
    <property type="component" value="Unassembled WGS sequence"/>
</dbReference>
<dbReference type="OrthoDB" id="10455211at2759"/>
<feature type="compositionally biased region" description="Low complexity" evidence="1">
    <location>
        <begin position="1"/>
        <end position="20"/>
    </location>
</feature>
<organism evidence="2 3">
    <name type="scientific">Gnomoniopsis smithogilvyi</name>
    <dbReference type="NCBI Taxonomy" id="1191159"/>
    <lineage>
        <taxon>Eukaryota</taxon>
        <taxon>Fungi</taxon>
        <taxon>Dikarya</taxon>
        <taxon>Ascomycota</taxon>
        <taxon>Pezizomycotina</taxon>
        <taxon>Sordariomycetes</taxon>
        <taxon>Sordariomycetidae</taxon>
        <taxon>Diaporthales</taxon>
        <taxon>Gnomoniaceae</taxon>
        <taxon>Gnomoniopsis</taxon>
    </lineage>
</organism>
<dbReference type="EMBL" id="JAPEVB010000007">
    <property type="protein sequence ID" value="KAJ4385489.1"/>
    <property type="molecule type" value="Genomic_DNA"/>
</dbReference>
<evidence type="ECO:0000256" key="1">
    <source>
        <dbReference type="SAM" id="MobiDB-lite"/>
    </source>
</evidence>
<evidence type="ECO:0000313" key="3">
    <source>
        <dbReference type="Proteomes" id="UP001140453"/>
    </source>
</evidence>